<organism evidence="1 2">
    <name type="scientific">Tissierella simiarum</name>
    <dbReference type="NCBI Taxonomy" id="2841534"/>
    <lineage>
        <taxon>Bacteria</taxon>
        <taxon>Bacillati</taxon>
        <taxon>Bacillota</taxon>
        <taxon>Tissierellia</taxon>
        <taxon>Tissierellales</taxon>
        <taxon>Tissierellaceae</taxon>
        <taxon>Tissierella</taxon>
    </lineage>
</organism>
<reference evidence="1 2" key="1">
    <citation type="submission" date="2021-06" db="EMBL/GenBank/DDBJ databases">
        <authorList>
            <person name="Sun Q."/>
            <person name="Li D."/>
        </authorList>
    </citation>
    <scope>NUCLEOTIDE SEQUENCE [LARGE SCALE GENOMIC DNA]</scope>
    <source>
        <strain evidence="1 2">MSJ-40</strain>
    </source>
</reference>
<comment type="caution">
    <text evidence="1">The sequence shown here is derived from an EMBL/GenBank/DDBJ whole genome shotgun (WGS) entry which is preliminary data.</text>
</comment>
<gene>
    <name evidence="1" type="ORF">KQI42_16625</name>
</gene>
<accession>A0ABS6EAT0</accession>
<dbReference type="Proteomes" id="UP000749471">
    <property type="component" value="Unassembled WGS sequence"/>
</dbReference>
<sequence>MKVSNLVVKGENIRDIIDILYNYRNEYYYNKPHVYSSENIAVLMRESFYARTWSTLMSVIILKFTDYNEAEIEVVISGGKGGTLLHDWGAENRENIKIVHEIVNACEGNSWELISIQPEILKESLTKSTTNKFKNRILNSLKKWM</sequence>
<dbReference type="EMBL" id="JAHLPM010000017">
    <property type="protein sequence ID" value="MBU5439641.1"/>
    <property type="molecule type" value="Genomic_DNA"/>
</dbReference>
<protein>
    <submittedName>
        <fullName evidence="1">Uncharacterized protein</fullName>
    </submittedName>
</protein>
<proteinExistence type="predicted"/>
<keyword evidence="2" id="KW-1185">Reference proteome</keyword>
<evidence type="ECO:0000313" key="1">
    <source>
        <dbReference type="EMBL" id="MBU5439641.1"/>
    </source>
</evidence>
<name>A0ABS6EAT0_9FIRM</name>
<dbReference type="RefSeq" id="WP_216521395.1">
    <property type="nucleotide sequence ID" value="NZ_JAHLPM010000017.1"/>
</dbReference>
<evidence type="ECO:0000313" key="2">
    <source>
        <dbReference type="Proteomes" id="UP000749471"/>
    </source>
</evidence>